<accession>A0A0D2PPY6</accession>
<reference evidence="2" key="1">
    <citation type="submission" date="2014-04" db="EMBL/GenBank/DDBJ databases">
        <title>Evolutionary Origins and Diversification of the Mycorrhizal Mutualists.</title>
        <authorList>
            <consortium name="DOE Joint Genome Institute"/>
            <consortium name="Mycorrhizal Genomics Consortium"/>
            <person name="Kohler A."/>
            <person name="Kuo A."/>
            <person name="Nagy L.G."/>
            <person name="Floudas D."/>
            <person name="Copeland A."/>
            <person name="Barry K.W."/>
            <person name="Cichocki N."/>
            <person name="Veneault-Fourrey C."/>
            <person name="LaButti K."/>
            <person name="Lindquist E.A."/>
            <person name="Lipzen A."/>
            <person name="Lundell T."/>
            <person name="Morin E."/>
            <person name="Murat C."/>
            <person name="Riley R."/>
            <person name="Ohm R."/>
            <person name="Sun H."/>
            <person name="Tunlid A."/>
            <person name="Henrissat B."/>
            <person name="Grigoriev I.V."/>
            <person name="Hibbett D.S."/>
            <person name="Martin F."/>
        </authorList>
    </citation>
    <scope>NUCLEOTIDE SEQUENCE [LARGE SCALE GENOMIC DNA]</scope>
    <source>
        <strain evidence="2">FD-334 SS-4</strain>
    </source>
</reference>
<keyword evidence="2" id="KW-1185">Reference proteome</keyword>
<organism evidence="1 2">
    <name type="scientific">Hypholoma sublateritium (strain FD-334 SS-4)</name>
    <dbReference type="NCBI Taxonomy" id="945553"/>
    <lineage>
        <taxon>Eukaryota</taxon>
        <taxon>Fungi</taxon>
        <taxon>Dikarya</taxon>
        <taxon>Basidiomycota</taxon>
        <taxon>Agaricomycotina</taxon>
        <taxon>Agaricomycetes</taxon>
        <taxon>Agaricomycetidae</taxon>
        <taxon>Agaricales</taxon>
        <taxon>Agaricineae</taxon>
        <taxon>Strophariaceae</taxon>
        <taxon>Hypholoma</taxon>
    </lineage>
</organism>
<gene>
    <name evidence="1" type="ORF">HYPSUDRAFT_202465</name>
</gene>
<dbReference type="Proteomes" id="UP000054270">
    <property type="component" value="Unassembled WGS sequence"/>
</dbReference>
<proteinExistence type="predicted"/>
<sequence>MLRDPQGATYIPSGMQHPPPLLKGARCPTITSCCAYEADTASAVGRQGVGTDFAFDGASALAGAQRVLSFSACAEGLAPLVHVRSLLTLSPVYRRCYHADYKMGDTAAAESGVRFGTGLILPPTEIKGASPAFIAGIDVHVQVARRDADSAYGIS</sequence>
<evidence type="ECO:0000313" key="1">
    <source>
        <dbReference type="EMBL" id="KJA21970.1"/>
    </source>
</evidence>
<dbReference type="AlphaFoldDB" id="A0A0D2PPY6"/>
<evidence type="ECO:0000313" key="2">
    <source>
        <dbReference type="Proteomes" id="UP000054270"/>
    </source>
</evidence>
<dbReference type="EMBL" id="KN817553">
    <property type="protein sequence ID" value="KJA21970.1"/>
    <property type="molecule type" value="Genomic_DNA"/>
</dbReference>
<protein>
    <submittedName>
        <fullName evidence="1">Uncharacterized protein</fullName>
    </submittedName>
</protein>
<name>A0A0D2PPY6_HYPSF</name>